<comment type="caution">
    <text evidence="2">The sequence shown here is derived from an EMBL/GenBank/DDBJ whole genome shotgun (WGS) entry which is preliminary data.</text>
</comment>
<dbReference type="EMBL" id="QEFD01000232">
    <property type="protein sequence ID" value="PVU74152.1"/>
    <property type="molecule type" value="Genomic_DNA"/>
</dbReference>
<feature type="compositionally biased region" description="Basic and acidic residues" evidence="1">
    <location>
        <begin position="28"/>
        <end position="37"/>
    </location>
</feature>
<evidence type="ECO:0000313" key="3">
    <source>
        <dbReference type="Proteomes" id="UP000245638"/>
    </source>
</evidence>
<proteinExistence type="predicted"/>
<sequence length="116" mass="13060">MSQDNSQNEKKVDIKSLVSVIPPASALKSREREPPKEKRVKVRKKPEVDEGTIIISNKLVSQMNIKNEVEISVKGKRLRLKVISQDGLQDIEVWANPSDMLKLGLEDNSTVTLRVV</sequence>
<protein>
    <submittedName>
        <fullName evidence="2">Uncharacterized protein</fullName>
    </submittedName>
</protein>
<feature type="region of interest" description="Disordered" evidence="1">
    <location>
        <begin position="23"/>
        <end position="44"/>
    </location>
</feature>
<reference evidence="2 3" key="1">
    <citation type="journal article" date="2015" name="Appl. Environ. Microbiol.">
        <title>Nanoarchaeota, Their Sulfolobales Host, and Nanoarchaeota Virus Distribution across Yellowstone National Park Hot Springs.</title>
        <authorList>
            <person name="Munson-McGee J.H."/>
            <person name="Field E.K."/>
            <person name="Bateson M."/>
            <person name="Rooney C."/>
            <person name="Stepanauskas R."/>
            <person name="Young M.J."/>
        </authorList>
    </citation>
    <scope>NUCLEOTIDE SEQUENCE [LARGE SCALE GENOMIC DNA]</scope>
    <source>
        <strain evidence="2">SCGC AC-742_N10</strain>
    </source>
</reference>
<evidence type="ECO:0000313" key="2">
    <source>
        <dbReference type="EMBL" id="PVU74152.1"/>
    </source>
</evidence>
<gene>
    <name evidence="2" type="ORF">DDW13_08260</name>
</gene>
<evidence type="ECO:0000256" key="1">
    <source>
        <dbReference type="SAM" id="MobiDB-lite"/>
    </source>
</evidence>
<dbReference type="AlphaFoldDB" id="A0A2T9X270"/>
<organism evidence="2 3">
    <name type="scientific">Acidianus hospitalis</name>
    <dbReference type="NCBI Taxonomy" id="563177"/>
    <lineage>
        <taxon>Archaea</taxon>
        <taxon>Thermoproteota</taxon>
        <taxon>Thermoprotei</taxon>
        <taxon>Sulfolobales</taxon>
        <taxon>Sulfolobaceae</taxon>
        <taxon>Acidianus</taxon>
    </lineage>
</organism>
<dbReference type="Proteomes" id="UP000245638">
    <property type="component" value="Unassembled WGS sequence"/>
</dbReference>
<name>A0A2T9X270_9CREN</name>
<accession>A0A2T9X270</accession>